<name>A9F342_SORC5</name>
<accession>A9F342</accession>
<protein>
    <recommendedName>
        <fullName evidence="3">DNA-binding protein</fullName>
    </recommendedName>
</protein>
<proteinExistence type="predicted"/>
<dbReference type="InterPro" id="IPR011990">
    <property type="entry name" value="TPR-like_helical_dom_sf"/>
</dbReference>
<reference evidence="1 2" key="1">
    <citation type="journal article" date="2007" name="Nat. Biotechnol.">
        <title>Complete genome sequence of the myxobacterium Sorangium cellulosum.</title>
        <authorList>
            <person name="Schneiker S."/>
            <person name="Perlova O."/>
            <person name="Kaiser O."/>
            <person name="Gerth K."/>
            <person name="Alici A."/>
            <person name="Altmeyer M.O."/>
            <person name="Bartels D."/>
            <person name="Bekel T."/>
            <person name="Beyer S."/>
            <person name="Bode E."/>
            <person name="Bode H.B."/>
            <person name="Bolten C.J."/>
            <person name="Choudhuri J.V."/>
            <person name="Doss S."/>
            <person name="Elnakady Y.A."/>
            <person name="Frank B."/>
            <person name="Gaigalat L."/>
            <person name="Goesmann A."/>
            <person name="Groeger C."/>
            <person name="Gross F."/>
            <person name="Jelsbak L."/>
            <person name="Jelsbak L."/>
            <person name="Kalinowski J."/>
            <person name="Kegler C."/>
            <person name="Knauber T."/>
            <person name="Konietzny S."/>
            <person name="Kopp M."/>
            <person name="Krause L."/>
            <person name="Krug D."/>
            <person name="Linke B."/>
            <person name="Mahmud T."/>
            <person name="Martinez-Arias R."/>
            <person name="McHardy A.C."/>
            <person name="Merai M."/>
            <person name="Meyer F."/>
            <person name="Mormann S."/>
            <person name="Munoz-Dorado J."/>
            <person name="Perez J."/>
            <person name="Pradella S."/>
            <person name="Rachid S."/>
            <person name="Raddatz G."/>
            <person name="Rosenau F."/>
            <person name="Rueckert C."/>
            <person name="Sasse F."/>
            <person name="Scharfe M."/>
            <person name="Schuster S.C."/>
            <person name="Suen G."/>
            <person name="Treuner-Lange A."/>
            <person name="Velicer G.J."/>
            <person name="Vorholter F.-J."/>
            <person name="Weissman K.J."/>
            <person name="Welch R.D."/>
            <person name="Wenzel S.C."/>
            <person name="Whitworth D.E."/>
            <person name="Wilhelm S."/>
            <person name="Wittmann C."/>
            <person name="Bloecker H."/>
            <person name="Puehler A."/>
            <person name="Mueller R."/>
        </authorList>
    </citation>
    <scope>NUCLEOTIDE SEQUENCE [LARGE SCALE GENOMIC DNA]</scope>
    <source>
        <strain evidence="2">So ce56</strain>
    </source>
</reference>
<dbReference type="eggNOG" id="COG0745">
    <property type="taxonomic scope" value="Bacteria"/>
</dbReference>
<gene>
    <name evidence="1" type="ordered locus">sce4384</name>
</gene>
<dbReference type="AlphaFoldDB" id="A9F342"/>
<evidence type="ECO:0008006" key="3">
    <source>
        <dbReference type="Google" id="ProtNLM"/>
    </source>
</evidence>
<dbReference type="SUPFAM" id="SSF48452">
    <property type="entry name" value="TPR-like"/>
    <property type="match status" value="1"/>
</dbReference>
<organism evidence="1 2">
    <name type="scientific">Sorangium cellulosum (strain So ce56)</name>
    <name type="common">Polyangium cellulosum (strain So ce56)</name>
    <dbReference type="NCBI Taxonomy" id="448385"/>
    <lineage>
        <taxon>Bacteria</taxon>
        <taxon>Pseudomonadati</taxon>
        <taxon>Myxococcota</taxon>
        <taxon>Polyangia</taxon>
        <taxon>Polyangiales</taxon>
        <taxon>Polyangiaceae</taxon>
        <taxon>Sorangium</taxon>
    </lineage>
</organism>
<dbReference type="HOGENOM" id="CLU_056502_0_0_7"/>
<sequence length="449" mass="45939">MTTAPLAATATSMSRSVGARRRACDAAAMDATAEVPAELGALAARSLAAGDALDALKVVGPFGGPHALALRGIALAQMGAYPEAKAALGRATRAFAAAGAERARARASAALAEIALAQREIGEAWQGLVEAGDALERAGDLTNAAWARLGAARAALLEGRVAEAERALAAAEGTVTSDAPVFTRAALALVRAEVHARLVRASSARRAAAQAAAWARASGHPLLTAEAERFLRAHDEPVARLVQGGRDEPVRLADIEALVAAPAGRVVVDALRRRVLDGGEVRADLARRPVLFALLEALARAHPAASASDDLARAAFGVRAVNESHRRRLRVEVGRLRAELGGAGVVRALGNAYRWELGAGVEVVVLAPLDPGDAGAIRALLSDGAAWSASAIGAALGKSARTVQRALAELSLARAVEVTGSGPSRRYARPRAALSIASQMLLLGLALPG</sequence>
<dbReference type="EMBL" id="AM746676">
    <property type="protein sequence ID" value="CAN94547.1"/>
    <property type="molecule type" value="Genomic_DNA"/>
</dbReference>
<dbReference type="Proteomes" id="UP000002139">
    <property type="component" value="Chromosome"/>
</dbReference>
<keyword evidence="2" id="KW-1185">Reference proteome</keyword>
<dbReference type="STRING" id="448385.sce4384"/>
<evidence type="ECO:0000313" key="2">
    <source>
        <dbReference type="Proteomes" id="UP000002139"/>
    </source>
</evidence>
<evidence type="ECO:0000313" key="1">
    <source>
        <dbReference type="EMBL" id="CAN94547.1"/>
    </source>
</evidence>
<dbReference type="KEGG" id="scl:sce4384"/>